<organism evidence="1 2">
    <name type="scientific">Eumeta variegata</name>
    <name type="common">Bagworm moth</name>
    <name type="synonym">Eumeta japonica</name>
    <dbReference type="NCBI Taxonomy" id="151549"/>
    <lineage>
        <taxon>Eukaryota</taxon>
        <taxon>Metazoa</taxon>
        <taxon>Ecdysozoa</taxon>
        <taxon>Arthropoda</taxon>
        <taxon>Hexapoda</taxon>
        <taxon>Insecta</taxon>
        <taxon>Pterygota</taxon>
        <taxon>Neoptera</taxon>
        <taxon>Endopterygota</taxon>
        <taxon>Lepidoptera</taxon>
        <taxon>Glossata</taxon>
        <taxon>Ditrysia</taxon>
        <taxon>Tineoidea</taxon>
        <taxon>Psychidae</taxon>
        <taxon>Oiketicinae</taxon>
        <taxon>Eumeta</taxon>
    </lineage>
</organism>
<keyword evidence="2" id="KW-1185">Reference proteome</keyword>
<dbReference type="OrthoDB" id="7509750at2759"/>
<dbReference type="AlphaFoldDB" id="A0A4C1SIV1"/>
<gene>
    <name evidence="1" type="ORF">EVAR_72717_1</name>
</gene>
<comment type="caution">
    <text evidence="1">The sequence shown here is derived from an EMBL/GenBank/DDBJ whole genome shotgun (WGS) entry which is preliminary data.</text>
</comment>
<evidence type="ECO:0000313" key="2">
    <source>
        <dbReference type="Proteomes" id="UP000299102"/>
    </source>
</evidence>
<sequence>MGDGPLGGRGPFGVPSLVGSAGQVLPLCWEDVLRSSLGRGRPLVNLSCSVAILCRNSWEPWLTMSYILREMCWMNSSTDLMQMSRAITSFKTYRTAPTIIRRAMFCWA</sequence>
<evidence type="ECO:0000313" key="1">
    <source>
        <dbReference type="EMBL" id="GBP01297.1"/>
    </source>
</evidence>
<reference evidence="1 2" key="1">
    <citation type="journal article" date="2019" name="Commun. Biol.">
        <title>The bagworm genome reveals a unique fibroin gene that provides high tensile strength.</title>
        <authorList>
            <person name="Kono N."/>
            <person name="Nakamura H."/>
            <person name="Ohtoshi R."/>
            <person name="Tomita M."/>
            <person name="Numata K."/>
            <person name="Arakawa K."/>
        </authorList>
    </citation>
    <scope>NUCLEOTIDE SEQUENCE [LARGE SCALE GENOMIC DNA]</scope>
</reference>
<dbReference type="EMBL" id="BGZK01003438">
    <property type="protein sequence ID" value="GBP01297.1"/>
    <property type="molecule type" value="Genomic_DNA"/>
</dbReference>
<protein>
    <submittedName>
        <fullName evidence="1">Uncharacterized protein</fullName>
    </submittedName>
</protein>
<proteinExistence type="predicted"/>
<name>A0A4C1SIV1_EUMVA</name>
<accession>A0A4C1SIV1</accession>
<dbReference type="Proteomes" id="UP000299102">
    <property type="component" value="Unassembled WGS sequence"/>
</dbReference>